<proteinExistence type="inferred from homology"/>
<dbReference type="NCBIfam" id="TIGR02937">
    <property type="entry name" value="sigma70-ECF"/>
    <property type="match status" value="1"/>
</dbReference>
<dbReference type="InterPro" id="IPR014284">
    <property type="entry name" value="RNA_pol_sigma-70_dom"/>
</dbReference>
<dbReference type="SUPFAM" id="SSF88946">
    <property type="entry name" value="Sigma2 domain of RNA polymerase sigma factors"/>
    <property type="match status" value="1"/>
</dbReference>
<dbReference type="Proteomes" id="UP001152467">
    <property type="component" value="Unassembled WGS sequence"/>
</dbReference>
<dbReference type="EMBL" id="CAMAPD010000003">
    <property type="protein sequence ID" value="CAH9054086.1"/>
    <property type="molecule type" value="Genomic_DNA"/>
</dbReference>
<protein>
    <recommendedName>
        <fullName evidence="12">RNA polymerase subunit sigma-70</fullName>
    </recommendedName>
</protein>
<evidence type="ECO:0000313" key="10">
    <source>
        <dbReference type="Proteomes" id="UP001152467"/>
    </source>
</evidence>
<evidence type="ECO:0000259" key="7">
    <source>
        <dbReference type="Pfam" id="PF08281"/>
    </source>
</evidence>
<keyword evidence="3" id="KW-0731">Sigma factor</keyword>
<feature type="domain" description="RNA polymerase sigma factor 70 region 4 type 2" evidence="7">
    <location>
        <begin position="121"/>
        <end position="171"/>
    </location>
</feature>
<evidence type="ECO:0000256" key="3">
    <source>
        <dbReference type="ARBA" id="ARBA00023082"/>
    </source>
</evidence>
<dbReference type="Gene3D" id="1.10.10.10">
    <property type="entry name" value="Winged helix-like DNA-binding domain superfamily/Winged helix DNA-binding domain"/>
    <property type="match status" value="1"/>
</dbReference>
<dbReference type="PANTHER" id="PTHR43133">
    <property type="entry name" value="RNA POLYMERASE ECF-TYPE SIGMA FACTO"/>
    <property type="match status" value="1"/>
</dbReference>
<dbReference type="EMBL" id="CAMAPC010000008">
    <property type="protein sequence ID" value="CAH9059115.1"/>
    <property type="molecule type" value="Genomic_DNA"/>
</dbReference>
<dbReference type="Proteomes" id="UP001152485">
    <property type="component" value="Unassembled WGS sequence"/>
</dbReference>
<dbReference type="InterPro" id="IPR013325">
    <property type="entry name" value="RNA_pol_sigma_r2"/>
</dbReference>
<evidence type="ECO:0000256" key="5">
    <source>
        <dbReference type="ARBA" id="ARBA00023163"/>
    </source>
</evidence>
<dbReference type="AlphaFoldDB" id="A0A9W4QYL7"/>
<feature type="domain" description="RNA polymerase sigma-70 region 2" evidence="6">
    <location>
        <begin position="34"/>
        <end position="100"/>
    </location>
</feature>
<evidence type="ECO:0008006" key="12">
    <source>
        <dbReference type="Google" id="ProtNLM"/>
    </source>
</evidence>
<gene>
    <name evidence="9" type="ORF">PSECIP111854_02336</name>
    <name evidence="8" type="ORF">PSECIP111951_00956</name>
</gene>
<evidence type="ECO:0000256" key="1">
    <source>
        <dbReference type="ARBA" id="ARBA00010641"/>
    </source>
</evidence>
<evidence type="ECO:0000313" key="8">
    <source>
        <dbReference type="EMBL" id="CAH9054086.1"/>
    </source>
</evidence>
<keyword evidence="5" id="KW-0804">Transcription</keyword>
<evidence type="ECO:0000313" key="9">
    <source>
        <dbReference type="EMBL" id="CAH9059115.1"/>
    </source>
</evidence>
<comment type="similarity">
    <text evidence="1">Belongs to the sigma-70 factor family. ECF subfamily.</text>
</comment>
<keyword evidence="2" id="KW-0805">Transcription regulation</keyword>
<dbReference type="PANTHER" id="PTHR43133:SF8">
    <property type="entry name" value="RNA POLYMERASE SIGMA FACTOR HI_1459-RELATED"/>
    <property type="match status" value="1"/>
</dbReference>
<dbReference type="GO" id="GO:0016987">
    <property type="term" value="F:sigma factor activity"/>
    <property type="evidence" value="ECO:0007669"/>
    <property type="project" value="UniProtKB-KW"/>
</dbReference>
<dbReference type="InterPro" id="IPR013324">
    <property type="entry name" value="RNA_pol_sigma_r3/r4-like"/>
</dbReference>
<comment type="caution">
    <text evidence="9">The sequence shown here is derived from an EMBL/GenBank/DDBJ whole genome shotgun (WGS) entry which is preliminary data.</text>
</comment>
<dbReference type="InterPro" id="IPR007627">
    <property type="entry name" value="RNA_pol_sigma70_r2"/>
</dbReference>
<dbReference type="Pfam" id="PF08281">
    <property type="entry name" value="Sigma70_r4_2"/>
    <property type="match status" value="1"/>
</dbReference>
<dbReference type="Gene3D" id="1.10.1740.10">
    <property type="match status" value="1"/>
</dbReference>
<dbReference type="InterPro" id="IPR036388">
    <property type="entry name" value="WH-like_DNA-bd_sf"/>
</dbReference>
<reference evidence="9 11" key="1">
    <citation type="submission" date="2022-07" db="EMBL/GenBank/DDBJ databases">
        <authorList>
            <person name="Criscuolo A."/>
        </authorList>
    </citation>
    <scope>NUCLEOTIDE SEQUENCE</scope>
    <source>
        <strain evidence="11">CIP 111951</strain>
        <strain evidence="9">CIP111854</strain>
        <strain evidence="8">CIP111951</strain>
    </source>
</reference>
<dbReference type="RefSeq" id="WP_261592141.1">
    <property type="nucleotide sequence ID" value="NZ_CAMAPC010000008.1"/>
</dbReference>
<keyword evidence="4" id="KW-0238">DNA-binding</keyword>
<evidence type="ECO:0000256" key="2">
    <source>
        <dbReference type="ARBA" id="ARBA00023015"/>
    </source>
</evidence>
<organism evidence="9 10">
    <name type="scientific">Pseudoalteromonas holothuriae</name>
    <dbReference type="NCBI Taxonomy" id="2963714"/>
    <lineage>
        <taxon>Bacteria</taxon>
        <taxon>Pseudomonadati</taxon>
        <taxon>Pseudomonadota</taxon>
        <taxon>Gammaproteobacteria</taxon>
        <taxon>Alteromonadales</taxon>
        <taxon>Pseudoalteromonadaceae</taxon>
        <taxon>Pseudoalteromonas</taxon>
    </lineage>
</organism>
<dbReference type="CDD" id="cd06171">
    <property type="entry name" value="Sigma70_r4"/>
    <property type="match status" value="1"/>
</dbReference>
<evidence type="ECO:0000256" key="4">
    <source>
        <dbReference type="ARBA" id="ARBA00023125"/>
    </source>
</evidence>
<dbReference type="GO" id="GO:0006352">
    <property type="term" value="P:DNA-templated transcription initiation"/>
    <property type="evidence" value="ECO:0007669"/>
    <property type="project" value="InterPro"/>
</dbReference>
<dbReference type="Pfam" id="PF04542">
    <property type="entry name" value="Sigma70_r2"/>
    <property type="match status" value="1"/>
</dbReference>
<dbReference type="GO" id="GO:0003677">
    <property type="term" value="F:DNA binding"/>
    <property type="evidence" value="ECO:0007669"/>
    <property type="project" value="UniProtKB-KW"/>
</dbReference>
<sequence length="181" mass="21218">MLIALKSWLVHRDIPDDALLAYKKSGDHKYLERLIDMYSQDLYYFLRSHSNAELAQDICQKTWLITMEKKHLYQQQQSAKAWLFTVARNALIDELRKQRRVYELDEHTLVDSTPTSSTNNQLNAAIAQLPFLQKEALTLQLEAFSLKEIAQITHCNTETIKTRLRYAKQQLKQVLGESHER</sequence>
<name>A0A9W4QYL7_9GAMM</name>
<evidence type="ECO:0000313" key="11">
    <source>
        <dbReference type="Proteomes" id="UP001152485"/>
    </source>
</evidence>
<evidence type="ECO:0000259" key="6">
    <source>
        <dbReference type="Pfam" id="PF04542"/>
    </source>
</evidence>
<accession>A0A9W4QYL7</accession>
<dbReference type="InterPro" id="IPR013249">
    <property type="entry name" value="RNA_pol_sigma70_r4_t2"/>
</dbReference>
<dbReference type="InterPro" id="IPR039425">
    <property type="entry name" value="RNA_pol_sigma-70-like"/>
</dbReference>
<dbReference type="SUPFAM" id="SSF88659">
    <property type="entry name" value="Sigma3 and sigma4 domains of RNA polymerase sigma factors"/>
    <property type="match status" value="1"/>
</dbReference>
<keyword evidence="10" id="KW-1185">Reference proteome</keyword>